<evidence type="ECO:0000256" key="10">
    <source>
        <dbReference type="ARBA" id="ARBA00038934"/>
    </source>
</evidence>
<dbReference type="Gene3D" id="3.90.550.10">
    <property type="entry name" value="Spore Coat Polysaccharide Biosynthesis Protein SpsA, Chain A"/>
    <property type="match status" value="1"/>
</dbReference>
<comment type="cofactor">
    <cofactor evidence="1">
        <name>Mn(2+)</name>
        <dbReference type="ChEBI" id="CHEBI:29035"/>
    </cofactor>
</comment>
<evidence type="ECO:0000256" key="12">
    <source>
        <dbReference type="ARBA" id="ARBA00052293"/>
    </source>
</evidence>
<sequence length="398" mass="43784">MTEAWVTLATNDAYALGALVLAQSLRRAETTRKIHCLVTPGVSGGMREHMNSVFDAVTQVDILNSGDQENLQLIGRPDLGVTFTKLHCWRLTQYTRCVFLDADTLVLRNSDELFQREELSAAPDIGWPDIFNTGVFVFRPSLDTYRALLSVAISEGSFDGGDQGLLNTYFSDWREKDASFRLPFIFNMSSGAVYTYAAAYKKFGADVKIVHFLGSVKPWHHSFGPGGLRFDSGSTHQITHVSYWWRIFAEDLASKLKPEFYDSQWCPSGVRDAAHFAKNTDCFGQRPCTSTGDSKHRLFVSPAADDVACPPSPSSTSSNSETVTASETDYDSASHPNRGFRVQIESSAETDDQFDAAAASSSESAAAGVHSSPTPLAPFCPSVELPVHLRRLLHRDDS</sequence>
<dbReference type="Proteomes" id="UP000887566">
    <property type="component" value="Unplaced"/>
</dbReference>
<feature type="region of interest" description="Disordered" evidence="14">
    <location>
        <begin position="305"/>
        <end position="337"/>
    </location>
</feature>
<dbReference type="GO" id="GO:0008466">
    <property type="term" value="F:glycogenin glucosyltransferase activity"/>
    <property type="evidence" value="ECO:0007669"/>
    <property type="project" value="UniProtKB-EC"/>
</dbReference>
<dbReference type="AlphaFoldDB" id="A0A914UV92"/>
<keyword evidence="15" id="KW-1185">Reference proteome</keyword>
<name>A0A914UV92_9BILA</name>
<evidence type="ECO:0000256" key="1">
    <source>
        <dbReference type="ARBA" id="ARBA00001936"/>
    </source>
</evidence>
<comment type="catalytic activity">
    <reaction evidence="12">
        <text>L-tyrosyl-[glycogenin] + UDP-alpha-D-glucose = alpha-D-glucosyl-L-tyrosyl-[glycogenin] + UDP + H(+)</text>
        <dbReference type="Rhea" id="RHEA:23360"/>
        <dbReference type="Rhea" id="RHEA-COMP:14604"/>
        <dbReference type="Rhea" id="RHEA-COMP:14605"/>
        <dbReference type="ChEBI" id="CHEBI:15378"/>
        <dbReference type="ChEBI" id="CHEBI:46858"/>
        <dbReference type="ChEBI" id="CHEBI:58223"/>
        <dbReference type="ChEBI" id="CHEBI:58885"/>
        <dbReference type="ChEBI" id="CHEBI:140573"/>
        <dbReference type="EC" id="2.4.1.186"/>
    </reaction>
</comment>
<evidence type="ECO:0000256" key="9">
    <source>
        <dbReference type="ARBA" id="ARBA00038162"/>
    </source>
</evidence>
<comment type="subcellular location">
    <subcellularLocation>
        <location evidence="2">Cytoplasm</location>
    </subcellularLocation>
</comment>
<dbReference type="GO" id="GO:0046872">
    <property type="term" value="F:metal ion binding"/>
    <property type="evidence" value="ECO:0007669"/>
    <property type="project" value="UniProtKB-KW"/>
</dbReference>
<dbReference type="CDD" id="cd02537">
    <property type="entry name" value="GT8_Glycogenin"/>
    <property type="match status" value="1"/>
</dbReference>
<evidence type="ECO:0000256" key="3">
    <source>
        <dbReference type="ARBA" id="ARBA00022490"/>
    </source>
</evidence>
<keyword evidence="7" id="KW-0325">Glycoprotein</keyword>
<evidence type="ECO:0000313" key="16">
    <source>
        <dbReference type="WBParaSite" id="PSAMB.scaffold12420size2773.g34844.t1"/>
    </source>
</evidence>
<keyword evidence="4" id="KW-0808">Transferase</keyword>
<feature type="region of interest" description="Disordered" evidence="14">
    <location>
        <begin position="349"/>
        <end position="380"/>
    </location>
</feature>
<feature type="compositionally biased region" description="Low complexity" evidence="14">
    <location>
        <begin position="356"/>
        <end position="367"/>
    </location>
</feature>
<dbReference type="InterPro" id="IPR029044">
    <property type="entry name" value="Nucleotide-diphossugar_trans"/>
</dbReference>
<accession>A0A914UV92</accession>
<dbReference type="Pfam" id="PF01501">
    <property type="entry name" value="Glyco_transf_8"/>
    <property type="match status" value="2"/>
</dbReference>
<comment type="catalytic activity">
    <reaction evidence="11">
        <text>[1,4-alpha-D-glucosyl](n)-L-tyrosyl-[glycogenin] + UDP-alpha-D-glucose = [1,4-alpha-D-glucosyl](n+1)-L-tyrosyl-[glycogenin] + UDP + H(+)</text>
        <dbReference type="Rhea" id="RHEA:56560"/>
        <dbReference type="Rhea" id="RHEA-COMP:14606"/>
        <dbReference type="Rhea" id="RHEA-COMP:14607"/>
        <dbReference type="ChEBI" id="CHEBI:15378"/>
        <dbReference type="ChEBI" id="CHEBI:58223"/>
        <dbReference type="ChEBI" id="CHEBI:58885"/>
        <dbReference type="ChEBI" id="CHEBI:140574"/>
        <dbReference type="EC" id="2.4.1.186"/>
    </reaction>
</comment>
<evidence type="ECO:0000256" key="13">
    <source>
        <dbReference type="ARBA" id="ARBA00057883"/>
    </source>
</evidence>
<reference evidence="16" key="1">
    <citation type="submission" date="2022-11" db="UniProtKB">
        <authorList>
            <consortium name="WormBaseParasite"/>
        </authorList>
    </citation>
    <scope>IDENTIFICATION</scope>
</reference>
<dbReference type="GO" id="GO:0005978">
    <property type="term" value="P:glycogen biosynthetic process"/>
    <property type="evidence" value="ECO:0007669"/>
    <property type="project" value="UniProtKB-KW"/>
</dbReference>
<keyword evidence="5" id="KW-0479">Metal-binding</keyword>
<comment type="function">
    <text evidence="13">Self-glucosylating initiator of glycogen synthesis. It catalyzes the formation of a short alpha (1,4)-glucosyl chain covalently attached via a glucose 1-O-tyrosyl linkage to internal tyrosine residues and these chains act as primers for the elongation reaction catalyzed by glycogen synthase.</text>
</comment>
<evidence type="ECO:0000256" key="14">
    <source>
        <dbReference type="SAM" id="MobiDB-lite"/>
    </source>
</evidence>
<dbReference type="WBParaSite" id="PSAMB.scaffold12420size2773.g34844.t1">
    <property type="protein sequence ID" value="PSAMB.scaffold12420size2773.g34844.t1"/>
    <property type="gene ID" value="PSAMB.scaffold12420size2773.g34844"/>
</dbReference>
<keyword evidence="6" id="KW-0320">Glycogen biosynthesis</keyword>
<keyword evidence="3" id="KW-0963">Cytoplasm</keyword>
<dbReference type="InterPro" id="IPR050587">
    <property type="entry name" value="GNT1/Glycosyltrans_8"/>
</dbReference>
<feature type="compositionally biased region" description="Low complexity" evidence="14">
    <location>
        <begin position="314"/>
        <end position="327"/>
    </location>
</feature>
<protein>
    <recommendedName>
        <fullName evidence="10">glycogenin glucosyltransferase</fullName>
        <ecNumber evidence="10">2.4.1.186</ecNumber>
    </recommendedName>
</protein>
<evidence type="ECO:0000256" key="5">
    <source>
        <dbReference type="ARBA" id="ARBA00022723"/>
    </source>
</evidence>
<evidence type="ECO:0000256" key="7">
    <source>
        <dbReference type="ARBA" id="ARBA00023180"/>
    </source>
</evidence>
<evidence type="ECO:0000313" key="15">
    <source>
        <dbReference type="Proteomes" id="UP000887566"/>
    </source>
</evidence>
<organism evidence="15 16">
    <name type="scientific">Plectus sambesii</name>
    <dbReference type="NCBI Taxonomy" id="2011161"/>
    <lineage>
        <taxon>Eukaryota</taxon>
        <taxon>Metazoa</taxon>
        <taxon>Ecdysozoa</taxon>
        <taxon>Nematoda</taxon>
        <taxon>Chromadorea</taxon>
        <taxon>Plectida</taxon>
        <taxon>Plectina</taxon>
        <taxon>Plectoidea</taxon>
        <taxon>Plectidae</taxon>
        <taxon>Plectus</taxon>
    </lineage>
</organism>
<evidence type="ECO:0000256" key="2">
    <source>
        <dbReference type="ARBA" id="ARBA00004496"/>
    </source>
</evidence>
<dbReference type="InterPro" id="IPR002495">
    <property type="entry name" value="Glyco_trans_8"/>
</dbReference>
<keyword evidence="8" id="KW-0464">Manganese</keyword>
<dbReference type="FunFam" id="3.90.550.10:FF:000092">
    <property type="entry name" value="Glycogenin 2"/>
    <property type="match status" value="1"/>
</dbReference>
<evidence type="ECO:0000256" key="8">
    <source>
        <dbReference type="ARBA" id="ARBA00023211"/>
    </source>
</evidence>
<comment type="similarity">
    <text evidence="9">Belongs to the glycosyltransferase 8 family. Glycogenin subfamily.</text>
</comment>
<evidence type="ECO:0000256" key="11">
    <source>
        <dbReference type="ARBA" id="ARBA00050886"/>
    </source>
</evidence>
<dbReference type="SUPFAM" id="SSF53448">
    <property type="entry name" value="Nucleotide-diphospho-sugar transferases"/>
    <property type="match status" value="1"/>
</dbReference>
<evidence type="ECO:0000256" key="6">
    <source>
        <dbReference type="ARBA" id="ARBA00023056"/>
    </source>
</evidence>
<dbReference type="EC" id="2.4.1.186" evidence="10"/>
<dbReference type="PANTHER" id="PTHR11183">
    <property type="entry name" value="GLYCOGENIN SUBFAMILY MEMBER"/>
    <property type="match status" value="1"/>
</dbReference>
<dbReference type="GO" id="GO:0005737">
    <property type="term" value="C:cytoplasm"/>
    <property type="evidence" value="ECO:0007669"/>
    <property type="project" value="UniProtKB-SubCell"/>
</dbReference>
<proteinExistence type="inferred from homology"/>
<evidence type="ECO:0000256" key="4">
    <source>
        <dbReference type="ARBA" id="ARBA00022679"/>
    </source>
</evidence>